<gene>
    <name evidence="1" type="ORF">P5G49_03765</name>
</gene>
<reference evidence="1" key="1">
    <citation type="submission" date="2023-03" db="EMBL/GenBank/DDBJ databases">
        <title>MT1 and MT2 Draft Genomes of Novel Species.</title>
        <authorList>
            <person name="Venkateswaran K."/>
        </authorList>
    </citation>
    <scope>NUCLEOTIDE SEQUENCE</scope>
    <source>
        <strain evidence="1">F6_3S_P_2</strain>
    </source>
</reference>
<sequence>MINEIVGYTTVNEEIPLFPIDGNPYLVKKKEIWVRDVSVTEDGVEVRIATAEDVMLDGVTVGGKGYSFPLKTTVRQDYEELEDGRIVKVRTLLFSGDRLPEYMGIKGMHHMKPVGEVIEIPVK</sequence>
<name>A0ABT8JN68_9BACL</name>
<protein>
    <submittedName>
        <fullName evidence="1">Uncharacterized protein</fullName>
    </submittedName>
</protein>
<proteinExistence type="predicted"/>
<comment type="caution">
    <text evidence="1">The sequence shown here is derived from an EMBL/GenBank/DDBJ whole genome shotgun (WGS) entry which is preliminary data.</text>
</comment>
<dbReference type="Proteomes" id="UP001175097">
    <property type="component" value="Unassembled WGS sequence"/>
</dbReference>
<keyword evidence="2" id="KW-1185">Reference proteome</keyword>
<evidence type="ECO:0000313" key="1">
    <source>
        <dbReference type="EMBL" id="MDN4606591.1"/>
    </source>
</evidence>
<accession>A0ABT8JN68</accession>
<organism evidence="1 2">
    <name type="scientific">Sporosarcina highlanderae</name>
    <dbReference type="NCBI Taxonomy" id="3035916"/>
    <lineage>
        <taxon>Bacteria</taxon>
        <taxon>Bacillati</taxon>
        <taxon>Bacillota</taxon>
        <taxon>Bacilli</taxon>
        <taxon>Bacillales</taxon>
        <taxon>Caryophanaceae</taxon>
        <taxon>Sporosarcina</taxon>
    </lineage>
</organism>
<dbReference type="EMBL" id="JAROCC010000002">
    <property type="protein sequence ID" value="MDN4606591.1"/>
    <property type="molecule type" value="Genomic_DNA"/>
</dbReference>
<dbReference type="RefSeq" id="WP_301242117.1">
    <property type="nucleotide sequence ID" value="NZ_JAROCC010000002.1"/>
</dbReference>
<evidence type="ECO:0000313" key="2">
    <source>
        <dbReference type="Proteomes" id="UP001175097"/>
    </source>
</evidence>